<keyword evidence="3" id="KW-1185">Reference proteome</keyword>
<dbReference type="RefSeq" id="WP_134245521.1">
    <property type="nucleotide sequence ID" value="NZ_SNTY01000076.1"/>
</dbReference>
<reference evidence="2 3" key="1">
    <citation type="submission" date="2019-03" db="EMBL/GenBank/DDBJ databases">
        <title>Alkanindiges illinoisensis: a potential pathogenic isolated from ascites of a gastric cancer patient with abdominal metastasis.</title>
        <authorList>
            <person name="Hu X."/>
            <person name="Yang B."/>
            <person name="Yan X."/>
            <person name="Lin L."/>
            <person name="Zhao H."/>
            <person name="Zhou F."/>
            <person name="Su B."/>
            <person name="Chen J."/>
            <person name="Rui Y."/>
            <person name="Wang Q."/>
            <person name="Zheng L."/>
        </authorList>
    </citation>
    <scope>NUCLEOTIDE SEQUENCE [LARGE SCALE GENOMIC DNA]</scope>
    <source>
        <strain evidence="2 3">NFYY 23406</strain>
    </source>
</reference>
<evidence type="ECO:0000313" key="2">
    <source>
        <dbReference type="EMBL" id="TEU23838.1"/>
    </source>
</evidence>
<feature type="compositionally biased region" description="Polar residues" evidence="1">
    <location>
        <begin position="1"/>
        <end position="21"/>
    </location>
</feature>
<comment type="caution">
    <text evidence="2">The sequence shown here is derived from an EMBL/GenBank/DDBJ whole genome shotgun (WGS) entry which is preliminary data.</text>
</comment>
<dbReference type="AlphaFoldDB" id="A0A4Y7X930"/>
<feature type="region of interest" description="Disordered" evidence="1">
    <location>
        <begin position="1"/>
        <end position="75"/>
    </location>
</feature>
<dbReference type="Proteomes" id="UP000297834">
    <property type="component" value="Unassembled WGS sequence"/>
</dbReference>
<proteinExistence type="predicted"/>
<dbReference type="OrthoDB" id="6717707at2"/>
<sequence>MSTSNNGSVDNNFVDSNTAYNNLPEHPQANQPQTEGERQQQLQNAHLENQDAKVKLPNQHTDNEPEHKEIGSTDN</sequence>
<dbReference type="EMBL" id="SNTY01000076">
    <property type="protein sequence ID" value="TEU23838.1"/>
    <property type="molecule type" value="Genomic_DNA"/>
</dbReference>
<evidence type="ECO:0000313" key="3">
    <source>
        <dbReference type="Proteomes" id="UP000297834"/>
    </source>
</evidence>
<organism evidence="2 3">
    <name type="scientific">Alkanindiges illinoisensis</name>
    <dbReference type="NCBI Taxonomy" id="197183"/>
    <lineage>
        <taxon>Bacteria</taxon>
        <taxon>Pseudomonadati</taxon>
        <taxon>Pseudomonadota</taxon>
        <taxon>Gammaproteobacteria</taxon>
        <taxon>Moraxellales</taxon>
        <taxon>Moraxellaceae</taxon>
        <taxon>Alkanindiges</taxon>
    </lineage>
</organism>
<evidence type="ECO:0000256" key="1">
    <source>
        <dbReference type="SAM" id="MobiDB-lite"/>
    </source>
</evidence>
<protein>
    <submittedName>
        <fullName evidence="2">Uncharacterized protein</fullName>
    </submittedName>
</protein>
<accession>A0A4Y7X930</accession>
<name>A0A4Y7X930_9GAMM</name>
<feature type="compositionally biased region" description="Basic and acidic residues" evidence="1">
    <location>
        <begin position="61"/>
        <end position="75"/>
    </location>
</feature>
<gene>
    <name evidence="2" type="ORF">E2B99_12925</name>
</gene>
<feature type="compositionally biased region" description="Polar residues" evidence="1">
    <location>
        <begin position="28"/>
        <end position="47"/>
    </location>
</feature>